<comment type="caution">
    <text evidence="1">The sequence shown here is derived from an EMBL/GenBank/DDBJ whole genome shotgun (WGS) entry which is preliminary data.</text>
</comment>
<dbReference type="AlphaFoldDB" id="A0A4Y2BXH9"/>
<dbReference type="EMBL" id="BGPR01000125">
    <property type="protein sequence ID" value="GBL96910.1"/>
    <property type="molecule type" value="Genomic_DNA"/>
</dbReference>
<evidence type="ECO:0000313" key="1">
    <source>
        <dbReference type="EMBL" id="GBL96910.1"/>
    </source>
</evidence>
<protein>
    <submittedName>
        <fullName evidence="1">Uncharacterized protein</fullName>
    </submittedName>
</protein>
<accession>A0A4Y2BXH9</accession>
<dbReference type="Proteomes" id="UP000499080">
    <property type="component" value="Unassembled WGS sequence"/>
</dbReference>
<keyword evidence="2" id="KW-1185">Reference proteome</keyword>
<name>A0A4Y2BXH9_ARAVE</name>
<evidence type="ECO:0000313" key="2">
    <source>
        <dbReference type="Proteomes" id="UP000499080"/>
    </source>
</evidence>
<gene>
    <name evidence="1" type="ORF">AVEN_182499_1</name>
</gene>
<proteinExistence type="predicted"/>
<reference evidence="1 2" key="1">
    <citation type="journal article" date="2019" name="Sci. Rep.">
        <title>Orb-weaving spider Araneus ventricosus genome elucidates the spidroin gene catalogue.</title>
        <authorList>
            <person name="Kono N."/>
            <person name="Nakamura H."/>
            <person name="Ohtoshi R."/>
            <person name="Moran D.A.P."/>
            <person name="Shinohara A."/>
            <person name="Yoshida Y."/>
            <person name="Fujiwara M."/>
            <person name="Mori M."/>
            <person name="Tomita M."/>
            <person name="Arakawa K."/>
        </authorList>
    </citation>
    <scope>NUCLEOTIDE SEQUENCE [LARGE SCALE GENOMIC DNA]</scope>
</reference>
<organism evidence="1 2">
    <name type="scientific">Araneus ventricosus</name>
    <name type="common">Orbweaver spider</name>
    <name type="synonym">Epeira ventricosa</name>
    <dbReference type="NCBI Taxonomy" id="182803"/>
    <lineage>
        <taxon>Eukaryota</taxon>
        <taxon>Metazoa</taxon>
        <taxon>Ecdysozoa</taxon>
        <taxon>Arthropoda</taxon>
        <taxon>Chelicerata</taxon>
        <taxon>Arachnida</taxon>
        <taxon>Araneae</taxon>
        <taxon>Araneomorphae</taxon>
        <taxon>Entelegynae</taxon>
        <taxon>Araneoidea</taxon>
        <taxon>Araneidae</taxon>
        <taxon>Araneus</taxon>
    </lineage>
</organism>
<sequence length="124" mass="14094">MRITSLLLKPPPSAFVAARCTFSELENQANFSPEKKKRQKEIISNFIREGTCETAPYRDGALTTLLSKDLVACISPYHDQFSVKMTCQLQFEMPTSYRVSATDFSTVMFRNFFGNCCLFICCGY</sequence>